<evidence type="ECO:0000256" key="3">
    <source>
        <dbReference type="ARBA" id="ARBA00022723"/>
    </source>
</evidence>
<dbReference type="InterPro" id="IPR036005">
    <property type="entry name" value="Creatinase/aminopeptidase-like"/>
</dbReference>
<dbReference type="SUPFAM" id="SSF55920">
    <property type="entry name" value="Creatinase/aminopeptidase"/>
    <property type="match status" value="1"/>
</dbReference>
<keyword evidence="3 6" id="KW-0479">Metal-binding</keyword>
<dbReference type="FunFam" id="3.90.230.10:FF:000007">
    <property type="entry name" value="Xaa-Pro aminopeptidase P"/>
    <property type="match status" value="1"/>
</dbReference>
<evidence type="ECO:0008006" key="12">
    <source>
        <dbReference type="Google" id="ProtNLM"/>
    </source>
</evidence>
<dbReference type="InterPro" id="IPR050422">
    <property type="entry name" value="X-Pro_aminopeptidase_P"/>
</dbReference>
<proteinExistence type="inferred from homology"/>
<keyword evidence="11" id="KW-1185">Reference proteome</keyword>
<dbReference type="InterPro" id="IPR029149">
    <property type="entry name" value="Creatin/AminoP/Spt16_N"/>
</dbReference>
<accession>A0A5N4AMX6</accession>
<dbReference type="PROSITE" id="PS00491">
    <property type="entry name" value="PROLINE_PEPTIDASE"/>
    <property type="match status" value="1"/>
</dbReference>
<evidence type="ECO:0000256" key="5">
    <source>
        <dbReference type="ARBA" id="ARBA00023211"/>
    </source>
</evidence>
<organism evidence="10 11">
    <name type="scientific">Photinus pyralis</name>
    <name type="common">Common eastern firefly</name>
    <name type="synonym">Lampyris pyralis</name>
    <dbReference type="NCBI Taxonomy" id="7054"/>
    <lineage>
        <taxon>Eukaryota</taxon>
        <taxon>Metazoa</taxon>
        <taxon>Ecdysozoa</taxon>
        <taxon>Arthropoda</taxon>
        <taxon>Hexapoda</taxon>
        <taxon>Insecta</taxon>
        <taxon>Pterygota</taxon>
        <taxon>Neoptera</taxon>
        <taxon>Endopterygota</taxon>
        <taxon>Coleoptera</taxon>
        <taxon>Polyphaga</taxon>
        <taxon>Elateriformia</taxon>
        <taxon>Elateroidea</taxon>
        <taxon>Lampyridae</taxon>
        <taxon>Lampyrinae</taxon>
        <taxon>Photinus</taxon>
    </lineage>
</organism>
<dbReference type="InParanoid" id="A0A5N4AMX6"/>
<dbReference type="EMBL" id="VVIM01000006">
    <property type="protein sequence ID" value="KAB0798656.1"/>
    <property type="molecule type" value="Genomic_DNA"/>
</dbReference>
<dbReference type="FunFam" id="3.40.350.10:FF:000003">
    <property type="entry name" value="Xaa-pro aminopeptidase P"/>
    <property type="match status" value="1"/>
</dbReference>
<evidence type="ECO:0000313" key="10">
    <source>
        <dbReference type="EMBL" id="KAB0798656.1"/>
    </source>
</evidence>
<dbReference type="GO" id="GO:0070006">
    <property type="term" value="F:metalloaminopeptidase activity"/>
    <property type="evidence" value="ECO:0007669"/>
    <property type="project" value="InterPro"/>
</dbReference>
<dbReference type="CDD" id="cd01085">
    <property type="entry name" value="APP"/>
    <property type="match status" value="1"/>
</dbReference>
<dbReference type="SUPFAM" id="SSF53092">
    <property type="entry name" value="Creatinase/prolidase N-terminal domain"/>
    <property type="match status" value="1"/>
</dbReference>
<feature type="domain" description="Peptidase M24 C-terminal" evidence="9">
    <location>
        <begin position="539"/>
        <end position="599"/>
    </location>
</feature>
<evidence type="ECO:0000256" key="6">
    <source>
        <dbReference type="RuleBase" id="RU000590"/>
    </source>
</evidence>
<evidence type="ECO:0000259" key="7">
    <source>
        <dbReference type="Pfam" id="PF00557"/>
    </source>
</evidence>
<feature type="domain" description="Creatinase N-terminal" evidence="8">
    <location>
        <begin position="11"/>
        <end position="128"/>
    </location>
</feature>
<name>A0A5N4AMX6_PHOPY</name>
<dbReference type="Pfam" id="PF16188">
    <property type="entry name" value="Peptidase_M24_C"/>
    <property type="match status" value="1"/>
</dbReference>
<dbReference type="Pfam" id="PF00557">
    <property type="entry name" value="Peptidase_M24"/>
    <property type="match status" value="1"/>
</dbReference>
<comment type="cofactor">
    <cofactor evidence="1">
        <name>Mn(2+)</name>
        <dbReference type="ChEBI" id="CHEBI:29035"/>
    </cofactor>
</comment>
<reference evidence="10 11" key="1">
    <citation type="journal article" date="2018" name="Elife">
        <title>Firefly genomes illuminate parallel origins of bioluminescence in beetles.</title>
        <authorList>
            <person name="Fallon T.R."/>
            <person name="Lower S.E."/>
            <person name="Chang C.H."/>
            <person name="Bessho-Uehara M."/>
            <person name="Martin G.J."/>
            <person name="Bewick A.J."/>
            <person name="Behringer M."/>
            <person name="Debat H.J."/>
            <person name="Wong I."/>
            <person name="Day J.C."/>
            <person name="Suvorov A."/>
            <person name="Silva C.J."/>
            <person name="Stanger-Hall K.F."/>
            <person name="Hall D.W."/>
            <person name="Schmitz R.J."/>
            <person name="Nelson D.R."/>
            <person name="Lewis S.M."/>
            <person name="Shigenobu S."/>
            <person name="Bybee S.M."/>
            <person name="Larracuente A.M."/>
            <person name="Oba Y."/>
            <person name="Weng J.K."/>
        </authorList>
    </citation>
    <scope>NUCLEOTIDE SEQUENCE [LARGE SCALE GENOMIC DNA]</scope>
    <source>
        <strain evidence="10">1611_PpyrPB1</strain>
        <tissue evidence="10">Whole body</tissue>
    </source>
</reference>
<dbReference type="GO" id="GO:0046872">
    <property type="term" value="F:metal ion binding"/>
    <property type="evidence" value="ECO:0007669"/>
    <property type="project" value="UniProtKB-KW"/>
</dbReference>
<dbReference type="GO" id="GO:0005737">
    <property type="term" value="C:cytoplasm"/>
    <property type="evidence" value="ECO:0007669"/>
    <property type="project" value="UniProtKB-ARBA"/>
</dbReference>
<dbReference type="AlphaFoldDB" id="A0A5N4AMX6"/>
<dbReference type="InterPro" id="IPR000587">
    <property type="entry name" value="Creatinase_N"/>
</dbReference>
<dbReference type="Pfam" id="PF01321">
    <property type="entry name" value="Creatinase_N"/>
    <property type="match status" value="1"/>
</dbReference>
<dbReference type="InterPro" id="IPR032416">
    <property type="entry name" value="Peptidase_M24_C"/>
</dbReference>
<dbReference type="InterPro" id="IPR000994">
    <property type="entry name" value="Pept_M24"/>
</dbReference>
<evidence type="ECO:0000256" key="2">
    <source>
        <dbReference type="ARBA" id="ARBA00008766"/>
    </source>
</evidence>
<dbReference type="InterPro" id="IPR001131">
    <property type="entry name" value="Peptidase_M24B_aminopep-P_CS"/>
</dbReference>
<dbReference type="Pfam" id="PF16189">
    <property type="entry name" value="Creatinase_N_2"/>
    <property type="match status" value="1"/>
</dbReference>
<evidence type="ECO:0000259" key="8">
    <source>
        <dbReference type="Pfam" id="PF01321"/>
    </source>
</evidence>
<keyword evidence="4" id="KW-0378">Hydrolase</keyword>
<evidence type="ECO:0000256" key="4">
    <source>
        <dbReference type="ARBA" id="ARBA00022801"/>
    </source>
</evidence>
<dbReference type="Gene3D" id="3.90.230.10">
    <property type="entry name" value="Creatinase/methionine aminopeptidase superfamily"/>
    <property type="match status" value="1"/>
</dbReference>
<keyword evidence="5" id="KW-0464">Manganese</keyword>
<evidence type="ECO:0000256" key="1">
    <source>
        <dbReference type="ARBA" id="ARBA00001936"/>
    </source>
</evidence>
<dbReference type="InterPro" id="IPR033740">
    <property type="entry name" value="Pept_M24B"/>
</dbReference>
<evidence type="ECO:0000313" key="11">
    <source>
        <dbReference type="Proteomes" id="UP000327044"/>
    </source>
</evidence>
<protein>
    <recommendedName>
        <fullName evidence="12">Xaa-Pro aminopeptidase 1</fullName>
    </recommendedName>
</protein>
<sequence>MERRKDTTNLLKQLRSVMKEKKYFTEVLHAYLIPSGDTQRRAYVSGFTGSAGSAVITLENACVWTDGRYFLQATQEMDSNWTLMKEGLASTPTQGEWLISTLPSRSYIGVDPEVIGQSEWTRLKNQLDIYDHRLVAVETNLVDLIWTDRPPIVRNPIVPLELEYTGSTIANKLNEVYARMGRTNVKILMLTALDEIAWLLNLRGSDLGYTPVFRSFVMIVENSVTLFIHPQQTTPDLMAHFKVEAPGAVFDIRPYSAIACSVRQAIDAIQGGLVWFSNDAKYFITSLVPPKRLKMGATPCALLKTVKNSVEIHGMRNAHIKDAVAVCNYFAWLEEAVQEQVVTEISGAHKLTQLRSEQRDFVSLSFNTISAVGDHAAIIHYAPKPETDIPITMDALYLCDSGAQFKDGTTDITRTIHLGAPTEFERECFTRVLKGQLKLARAVFPKSLKGDHLDSFAREFLWERGLDYAHGTGHGVGSYLNVHEGPIGITSKPMPDDPGLVEGMILSNEPGYYQDGKFGVRIEDLVLVVSIPTPHANGEYLTFETLTLVPKQTKLINVDLLTDQEIRQINDFHKKCRDVIGPLLGPHAKSWLWKETQPLNPKLF</sequence>
<dbReference type="FunCoup" id="A0A5N4AMX6">
    <property type="interactions" value="1475"/>
</dbReference>
<feature type="domain" description="Peptidase M24" evidence="7">
    <location>
        <begin position="314"/>
        <end position="528"/>
    </location>
</feature>
<dbReference type="PANTHER" id="PTHR43763">
    <property type="entry name" value="XAA-PRO AMINOPEPTIDASE 1"/>
    <property type="match status" value="1"/>
</dbReference>
<evidence type="ECO:0000259" key="9">
    <source>
        <dbReference type="Pfam" id="PF16188"/>
    </source>
</evidence>
<gene>
    <name evidence="10" type="ORF">PPYR_09649</name>
</gene>
<dbReference type="PANTHER" id="PTHR43763:SF20">
    <property type="entry name" value="XAA-PRO AMINOPEPTIDASE APEPP"/>
    <property type="match status" value="1"/>
</dbReference>
<comment type="caution">
    <text evidence="10">The sequence shown here is derived from an EMBL/GenBank/DDBJ whole genome shotgun (WGS) entry which is preliminary data.</text>
</comment>
<dbReference type="OrthoDB" id="9995434at2759"/>
<comment type="similarity">
    <text evidence="2 6">Belongs to the peptidase M24B family.</text>
</comment>
<dbReference type="Gene3D" id="3.40.350.10">
    <property type="entry name" value="Creatinase/prolidase N-terminal domain"/>
    <property type="match status" value="2"/>
</dbReference>
<dbReference type="Proteomes" id="UP000327044">
    <property type="component" value="Unassembled WGS sequence"/>
</dbReference>